<evidence type="ECO:0000313" key="1">
    <source>
        <dbReference type="EMBL" id="RML92576.1"/>
    </source>
</evidence>
<dbReference type="EMBL" id="RBNL01001174">
    <property type="protein sequence ID" value="RML92576.1"/>
    <property type="molecule type" value="Genomic_DNA"/>
</dbReference>
<gene>
    <name evidence="1" type="ORF">APX70_07929</name>
</gene>
<organism evidence="1 2">
    <name type="scientific">Pseudomonas syringae pv. maculicola</name>
    <dbReference type="NCBI Taxonomy" id="59511"/>
    <lineage>
        <taxon>Bacteria</taxon>
        <taxon>Pseudomonadati</taxon>
        <taxon>Pseudomonadota</taxon>
        <taxon>Gammaproteobacteria</taxon>
        <taxon>Pseudomonadales</taxon>
        <taxon>Pseudomonadaceae</taxon>
        <taxon>Pseudomonas</taxon>
    </lineage>
</organism>
<protein>
    <submittedName>
        <fullName evidence="1">Uncharacterized protein</fullName>
    </submittedName>
</protein>
<dbReference type="Proteomes" id="UP000282378">
    <property type="component" value="Unassembled WGS sequence"/>
</dbReference>
<proteinExistence type="predicted"/>
<reference evidence="1 2" key="1">
    <citation type="submission" date="2018-08" db="EMBL/GenBank/DDBJ databases">
        <title>Recombination of ecologically and evolutionarily significant loci maintains genetic cohesion in the Pseudomonas syringae species complex.</title>
        <authorList>
            <person name="Dillon M."/>
            <person name="Thakur S."/>
            <person name="Almeida R.N.D."/>
            <person name="Weir B.S."/>
            <person name="Guttman D.S."/>
        </authorList>
    </citation>
    <scope>NUCLEOTIDE SEQUENCE [LARGE SCALE GENOMIC DNA]</scope>
    <source>
        <strain evidence="1 2">88_10</strain>
    </source>
</reference>
<name>A0A3M2ZWG8_PSEYM</name>
<dbReference type="SUPFAM" id="SSF51316">
    <property type="entry name" value="Mss4-like"/>
    <property type="match status" value="1"/>
</dbReference>
<feature type="non-terminal residue" evidence="1">
    <location>
        <position position="1"/>
    </location>
</feature>
<dbReference type="AlphaFoldDB" id="A0A3M2ZWG8"/>
<accession>A0A3M2ZWG8</accession>
<feature type="non-terminal residue" evidence="1">
    <location>
        <position position="49"/>
    </location>
</feature>
<evidence type="ECO:0000313" key="2">
    <source>
        <dbReference type="Proteomes" id="UP000282378"/>
    </source>
</evidence>
<dbReference type="Gene3D" id="2.170.150.70">
    <property type="match status" value="1"/>
</dbReference>
<dbReference type="InterPro" id="IPR011057">
    <property type="entry name" value="Mss4-like_sf"/>
</dbReference>
<comment type="caution">
    <text evidence="1">The sequence shown here is derived from an EMBL/GenBank/DDBJ whole genome shotgun (WGS) entry which is preliminary data.</text>
</comment>
<sequence>PAAYDSAATCVRYFCGNCGAHMALFTRNSPNEMDVTIATLDQPELAVPS</sequence>